<dbReference type="OrthoDB" id="3870840at2"/>
<proteinExistence type="predicted"/>
<gene>
    <name evidence="8" type="ORF">E6W39_22100</name>
</gene>
<evidence type="ECO:0000256" key="5">
    <source>
        <dbReference type="SAM" id="MobiDB-lite"/>
    </source>
</evidence>
<evidence type="ECO:0000256" key="6">
    <source>
        <dbReference type="SAM" id="Phobius"/>
    </source>
</evidence>
<evidence type="ECO:0000256" key="1">
    <source>
        <dbReference type="ARBA" id="ARBA00004141"/>
    </source>
</evidence>
<keyword evidence="2 6" id="KW-0812">Transmembrane</keyword>
<accession>A0A540W5Y0</accession>
<evidence type="ECO:0000256" key="4">
    <source>
        <dbReference type="ARBA" id="ARBA00023136"/>
    </source>
</evidence>
<feature type="transmembrane region" description="Helical" evidence="6">
    <location>
        <begin position="303"/>
        <end position="322"/>
    </location>
</feature>
<feature type="compositionally biased region" description="Gly residues" evidence="5">
    <location>
        <begin position="1"/>
        <end position="11"/>
    </location>
</feature>
<evidence type="ECO:0000313" key="9">
    <source>
        <dbReference type="Proteomes" id="UP000319103"/>
    </source>
</evidence>
<organism evidence="8 9">
    <name type="scientific">Kitasatospora acidiphila</name>
    <dbReference type="NCBI Taxonomy" id="2567942"/>
    <lineage>
        <taxon>Bacteria</taxon>
        <taxon>Bacillati</taxon>
        <taxon>Actinomycetota</taxon>
        <taxon>Actinomycetes</taxon>
        <taxon>Kitasatosporales</taxon>
        <taxon>Streptomycetaceae</taxon>
        <taxon>Kitasatospora</taxon>
    </lineage>
</organism>
<comment type="subcellular location">
    <subcellularLocation>
        <location evidence="1">Membrane</location>
        <topology evidence="1">Multi-pass membrane protein</topology>
    </subcellularLocation>
</comment>
<keyword evidence="4 6" id="KW-0472">Membrane</keyword>
<feature type="compositionally biased region" description="Basic and acidic residues" evidence="5">
    <location>
        <begin position="42"/>
        <end position="65"/>
    </location>
</feature>
<evidence type="ECO:0000256" key="2">
    <source>
        <dbReference type="ARBA" id="ARBA00022692"/>
    </source>
</evidence>
<keyword evidence="3 6" id="KW-1133">Transmembrane helix</keyword>
<dbReference type="Proteomes" id="UP000319103">
    <property type="component" value="Unassembled WGS sequence"/>
</dbReference>
<sequence>MAGNGYQSGWGGDRRYAGDQAGNTLPDQGGYGGYGSGYGARPDGRTIDGGRARHDEPTRYDLDARYGEGAGVGAGNDDGAGQPYYYGSGAGSGAGFGSRSGAGSRSRDDEGAGEPYYYDEQAGGQDRVTTYRAGGRTAPRTGGPRLAWRDLLFGIYRAPARTFDQMRDHQAWLPAITVSLLYGVLAVLGFGDTHNEVVGATFSVAAWSLFGAALAFTVAGLMLGSVTYALARQFGGDGPYASTVGLGVLIGWTTDVPRLVLALFLPSASPVVQALGWVSWLLCAALLTTLVRRVHDLPWGKAAGAAAVQLLALLVLIKLPTLG</sequence>
<dbReference type="InterPro" id="IPR006977">
    <property type="entry name" value="Yip1_dom"/>
</dbReference>
<reference evidence="8 9" key="1">
    <citation type="submission" date="2019-06" db="EMBL/GenBank/DDBJ databases">
        <title>Description of Kitasatospora acidophila sp. nov. isolated from pine grove soil, and reclassification of Streptomyces novaecaesareae to Kitasatospora novaeceasareae comb. nov.</title>
        <authorList>
            <person name="Kim M.J."/>
        </authorList>
    </citation>
    <scope>NUCLEOTIDE SEQUENCE [LARGE SCALE GENOMIC DNA]</scope>
    <source>
        <strain evidence="8 9">MMS16-CNU292</strain>
    </source>
</reference>
<evidence type="ECO:0000259" key="7">
    <source>
        <dbReference type="Pfam" id="PF04893"/>
    </source>
</evidence>
<feature type="domain" description="Yip1" evidence="7">
    <location>
        <begin position="153"/>
        <end position="316"/>
    </location>
</feature>
<feature type="transmembrane region" description="Helical" evidence="6">
    <location>
        <begin position="210"/>
        <end position="231"/>
    </location>
</feature>
<keyword evidence="9" id="KW-1185">Reference proteome</keyword>
<protein>
    <submittedName>
        <fullName evidence="8">YIP1 family protein</fullName>
    </submittedName>
</protein>
<feature type="transmembrane region" description="Helical" evidence="6">
    <location>
        <begin position="271"/>
        <end position="291"/>
    </location>
</feature>
<evidence type="ECO:0000313" key="8">
    <source>
        <dbReference type="EMBL" id="TQF04422.1"/>
    </source>
</evidence>
<feature type="transmembrane region" description="Helical" evidence="6">
    <location>
        <begin position="171"/>
        <end position="190"/>
    </location>
</feature>
<dbReference type="EMBL" id="VIGB01000003">
    <property type="protein sequence ID" value="TQF04422.1"/>
    <property type="molecule type" value="Genomic_DNA"/>
</dbReference>
<feature type="region of interest" description="Disordered" evidence="5">
    <location>
        <begin position="96"/>
        <end position="120"/>
    </location>
</feature>
<comment type="caution">
    <text evidence="8">The sequence shown here is derived from an EMBL/GenBank/DDBJ whole genome shotgun (WGS) entry which is preliminary data.</text>
</comment>
<feature type="region of interest" description="Disordered" evidence="5">
    <location>
        <begin position="1"/>
        <end position="65"/>
    </location>
</feature>
<feature type="compositionally biased region" description="Gly residues" evidence="5">
    <location>
        <begin position="29"/>
        <end position="38"/>
    </location>
</feature>
<name>A0A540W5Y0_9ACTN</name>
<dbReference type="RefSeq" id="WP_141634995.1">
    <property type="nucleotide sequence ID" value="NZ_VIGB01000003.1"/>
</dbReference>
<feature type="transmembrane region" description="Helical" evidence="6">
    <location>
        <begin position="243"/>
        <end position="265"/>
    </location>
</feature>
<evidence type="ECO:0000256" key="3">
    <source>
        <dbReference type="ARBA" id="ARBA00022989"/>
    </source>
</evidence>
<dbReference type="AlphaFoldDB" id="A0A540W5Y0"/>
<dbReference type="Pfam" id="PF04893">
    <property type="entry name" value="Yip1"/>
    <property type="match status" value="1"/>
</dbReference>
<dbReference type="GO" id="GO:0016020">
    <property type="term" value="C:membrane"/>
    <property type="evidence" value="ECO:0007669"/>
    <property type="project" value="UniProtKB-SubCell"/>
</dbReference>